<dbReference type="Proteomes" id="UP000887565">
    <property type="component" value="Unplaced"/>
</dbReference>
<dbReference type="WBParaSite" id="nRc.2.0.1.t19975-RA">
    <property type="protein sequence ID" value="nRc.2.0.1.t19975-RA"/>
    <property type="gene ID" value="nRc.2.0.1.g19975"/>
</dbReference>
<sequence>MHSRMAGAKATIAEYQGFVWNGSTIQPRILVHNPTKNENRAMKNVVSDTAKNIQFALKVQQKTCNLYWKTVFFEIKAKIQKAESTKTGPVDPIMVNGWPDNKE</sequence>
<proteinExistence type="predicted"/>
<dbReference type="AlphaFoldDB" id="A0A915J0R1"/>
<protein>
    <submittedName>
        <fullName evidence="3">Uncharacterized protein</fullName>
    </submittedName>
</protein>
<organism evidence="2 3">
    <name type="scientific">Romanomermis culicivorax</name>
    <name type="common">Nematode worm</name>
    <dbReference type="NCBI Taxonomy" id="13658"/>
    <lineage>
        <taxon>Eukaryota</taxon>
        <taxon>Metazoa</taxon>
        <taxon>Ecdysozoa</taxon>
        <taxon>Nematoda</taxon>
        <taxon>Enoplea</taxon>
        <taxon>Dorylaimia</taxon>
        <taxon>Mermithida</taxon>
        <taxon>Mermithoidea</taxon>
        <taxon>Mermithidae</taxon>
        <taxon>Romanomermis</taxon>
    </lineage>
</organism>
<keyword evidence="2" id="KW-1185">Reference proteome</keyword>
<reference evidence="3" key="1">
    <citation type="submission" date="2022-11" db="UniProtKB">
        <authorList>
            <consortium name="WormBaseParasite"/>
        </authorList>
    </citation>
    <scope>IDENTIFICATION</scope>
</reference>
<feature type="region of interest" description="Disordered" evidence="1">
    <location>
        <begin position="83"/>
        <end position="103"/>
    </location>
</feature>
<name>A0A915J0R1_ROMCU</name>
<evidence type="ECO:0000313" key="3">
    <source>
        <dbReference type="WBParaSite" id="nRc.2.0.1.t19975-RA"/>
    </source>
</evidence>
<evidence type="ECO:0000313" key="2">
    <source>
        <dbReference type="Proteomes" id="UP000887565"/>
    </source>
</evidence>
<accession>A0A915J0R1</accession>
<evidence type="ECO:0000256" key="1">
    <source>
        <dbReference type="SAM" id="MobiDB-lite"/>
    </source>
</evidence>